<dbReference type="Proteomes" id="UP000479000">
    <property type="component" value="Unassembled WGS sequence"/>
</dbReference>
<dbReference type="EMBL" id="CADCXU010020346">
    <property type="protein sequence ID" value="CAB0008284.1"/>
    <property type="molecule type" value="Genomic_DNA"/>
</dbReference>
<organism evidence="1 2">
    <name type="scientific">Nesidiocoris tenuis</name>
    <dbReference type="NCBI Taxonomy" id="355587"/>
    <lineage>
        <taxon>Eukaryota</taxon>
        <taxon>Metazoa</taxon>
        <taxon>Ecdysozoa</taxon>
        <taxon>Arthropoda</taxon>
        <taxon>Hexapoda</taxon>
        <taxon>Insecta</taxon>
        <taxon>Pterygota</taxon>
        <taxon>Neoptera</taxon>
        <taxon>Paraneoptera</taxon>
        <taxon>Hemiptera</taxon>
        <taxon>Heteroptera</taxon>
        <taxon>Panheteroptera</taxon>
        <taxon>Cimicomorpha</taxon>
        <taxon>Miridae</taxon>
        <taxon>Dicyphina</taxon>
        <taxon>Nesidiocoris</taxon>
    </lineage>
</organism>
<sequence>MYPKRTTKFFSTIIVQKPNFRELGYLISRTDTLPHDTRQSTKRSVLFHTQV</sequence>
<proteinExistence type="predicted"/>
<feature type="non-terminal residue" evidence="1">
    <location>
        <position position="1"/>
    </location>
</feature>
<feature type="non-terminal residue" evidence="1">
    <location>
        <position position="51"/>
    </location>
</feature>
<evidence type="ECO:0000313" key="1">
    <source>
        <dbReference type="EMBL" id="CAB0008284.1"/>
    </source>
</evidence>
<gene>
    <name evidence="1" type="ORF">NTEN_LOCUS13530</name>
</gene>
<evidence type="ECO:0000313" key="2">
    <source>
        <dbReference type="Proteomes" id="UP000479000"/>
    </source>
</evidence>
<name>A0A6H5GY82_9HEMI</name>
<keyword evidence="2" id="KW-1185">Reference proteome</keyword>
<dbReference type="AlphaFoldDB" id="A0A6H5GY82"/>
<accession>A0A6H5GY82</accession>
<reference evidence="1 2" key="1">
    <citation type="submission" date="2020-02" db="EMBL/GenBank/DDBJ databases">
        <authorList>
            <person name="Ferguson B K."/>
        </authorList>
    </citation>
    <scope>NUCLEOTIDE SEQUENCE [LARGE SCALE GENOMIC DNA]</scope>
</reference>
<protein>
    <submittedName>
        <fullName evidence="1">Uncharacterized protein</fullName>
    </submittedName>
</protein>